<dbReference type="GO" id="GO:0004521">
    <property type="term" value="F:RNA endonuclease activity"/>
    <property type="evidence" value="ECO:0007669"/>
    <property type="project" value="TreeGrafter"/>
</dbReference>
<feature type="binding site" evidence="5">
    <location>
        <position position="264"/>
    </location>
    <ligand>
        <name>Mg(2+)</name>
        <dbReference type="ChEBI" id="CHEBI:18420"/>
        <note>catalytic</note>
    </ligand>
</feature>
<keyword evidence="6" id="KW-0732">Signal</keyword>
<dbReference type="GeneID" id="107221738"/>
<keyword evidence="3" id="KW-0255">Endonuclease</keyword>
<feature type="signal peptide" evidence="6">
    <location>
        <begin position="1"/>
        <end position="17"/>
    </location>
</feature>
<keyword evidence="2" id="KW-0540">Nuclease</keyword>
<feature type="domain" description="DNA/RNA non-specific endonuclease/pyrophosphatase/phosphodiesterase" evidence="7">
    <location>
        <begin position="146"/>
        <end position="388"/>
    </location>
</feature>
<keyword evidence="5" id="KW-0479">Metal-binding</keyword>
<dbReference type="GO" id="GO:0005743">
    <property type="term" value="C:mitochondrial inner membrane"/>
    <property type="evidence" value="ECO:0007669"/>
    <property type="project" value="TreeGrafter"/>
</dbReference>
<dbReference type="InterPro" id="IPR044929">
    <property type="entry name" value="DNA/RNA_non-sp_Endonuclease_sf"/>
</dbReference>
<dbReference type="GO" id="GO:0046872">
    <property type="term" value="F:metal ion binding"/>
    <property type="evidence" value="ECO:0007669"/>
    <property type="project" value="UniProtKB-KW"/>
</dbReference>
<dbReference type="GO" id="GO:0003676">
    <property type="term" value="F:nucleic acid binding"/>
    <property type="evidence" value="ECO:0007669"/>
    <property type="project" value="InterPro"/>
</dbReference>
<reference evidence="9" key="1">
    <citation type="submission" date="2025-08" db="UniProtKB">
        <authorList>
            <consortium name="RefSeq"/>
        </authorList>
    </citation>
    <scope>IDENTIFICATION</scope>
    <source>
        <tissue evidence="9">Thorax and Abdomen</tissue>
    </source>
</reference>
<evidence type="ECO:0000313" key="9">
    <source>
        <dbReference type="RefSeq" id="XP_015516333.1"/>
    </source>
</evidence>
<evidence type="ECO:0000256" key="1">
    <source>
        <dbReference type="ARBA" id="ARBA00010052"/>
    </source>
</evidence>
<dbReference type="PANTHER" id="PTHR13966">
    <property type="entry name" value="ENDONUCLEASE RELATED"/>
    <property type="match status" value="1"/>
</dbReference>
<dbReference type="InterPro" id="IPR044925">
    <property type="entry name" value="His-Me_finger_sf"/>
</dbReference>
<evidence type="ECO:0000256" key="3">
    <source>
        <dbReference type="ARBA" id="ARBA00022759"/>
    </source>
</evidence>
<dbReference type="KEGG" id="nlo:107221738"/>
<feature type="active site" description="Proton acceptor" evidence="4">
    <location>
        <position position="234"/>
    </location>
</feature>
<evidence type="ECO:0000256" key="5">
    <source>
        <dbReference type="PIRSR" id="PIRSR640255-2"/>
    </source>
</evidence>
<dbReference type="GO" id="GO:0006309">
    <property type="term" value="P:apoptotic DNA fragmentation"/>
    <property type="evidence" value="ECO:0007669"/>
    <property type="project" value="TreeGrafter"/>
</dbReference>
<dbReference type="FunCoup" id="A0A6J0BR40">
    <property type="interactions" value="8"/>
</dbReference>
<dbReference type="OrthoDB" id="5960141at2759"/>
<dbReference type="SUPFAM" id="SSF54060">
    <property type="entry name" value="His-Me finger endonucleases"/>
    <property type="match status" value="1"/>
</dbReference>
<dbReference type="PANTHER" id="PTHR13966:SF19">
    <property type="entry name" value="NUCLEASE EXOG, MITOCHONDRIAL"/>
    <property type="match status" value="1"/>
</dbReference>
<dbReference type="FunFam" id="3.40.570.10:FF:000007">
    <property type="entry name" value="Alkaline nuclease"/>
    <property type="match status" value="1"/>
</dbReference>
<dbReference type="GO" id="GO:0000014">
    <property type="term" value="F:single-stranded DNA endodeoxyribonuclease activity"/>
    <property type="evidence" value="ECO:0007669"/>
    <property type="project" value="TreeGrafter"/>
</dbReference>
<evidence type="ECO:0000259" key="7">
    <source>
        <dbReference type="SMART" id="SM00892"/>
    </source>
</evidence>
<feature type="chain" id="PRO_5026732356" evidence="6">
    <location>
        <begin position="18"/>
        <end position="405"/>
    </location>
</feature>
<dbReference type="SMART" id="SM00892">
    <property type="entry name" value="Endonuclease_NS"/>
    <property type="match status" value="1"/>
</dbReference>
<organism evidence="9">
    <name type="scientific">Neodiprion lecontei</name>
    <name type="common">Redheaded pine sawfly</name>
    <dbReference type="NCBI Taxonomy" id="441921"/>
    <lineage>
        <taxon>Eukaryota</taxon>
        <taxon>Metazoa</taxon>
        <taxon>Ecdysozoa</taxon>
        <taxon>Arthropoda</taxon>
        <taxon>Hexapoda</taxon>
        <taxon>Insecta</taxon>
        <taxon>Pterygota</taxon>
        <taxon>Neoptera</taxon>
        <taxon>Endopterygota</taxon>
        <taxon>Hymenoptera</taxon>
        <taxon>Tenthredinoidea</taxon>
        <taxon>Diprionidae</taxon>
        <taxon>Diprioninae</taxon>
        <taxon>Neodiprion</taxon>
    </lineage>
</organism>
<keyword evidence="3" id="KW-0378">Hydrolase</keyword>
<dbReference type="GO" id="GO:0005634">
    <property type="term" value="C:nucleus"/>
    <property type="evidence" value="ECO:0007669"/>
    <property type="project" value="TreeGrafter"/>
</dbReference>
<evidence type="ECO:0000256" key="6">
    <source>
        <dbReference type="SAM" id="SignalP"/>
    </source>
</evidence>
<evidence type="ECO:0000313" key="8">
    <source>
        <dbReference type="Proteomes" id="UP000829291"/>
    </source>
</evidence>
<dbReference type="RefSeq" id="XP_015516333.1">
    <property type="nucleotide sequence ID" value="XM_015660847.2"/>
</dbReference>
<keyword evidence="8" id="KW-1185">Reference proteome</keyword>
<dbReference type="InterPro" id="IPR040255">
    <property type="entry name" value="Non-specific_endonuclease"/>
</dbReference>
<comment type="similarity">
    <text evidence="1">Belongs to the DNA/RNA non-specific endonuclease family.</text>
</comment>
<name>A0A6J0BR40_NEOLC</name>
<dbReference type="InterPro" id="IPR001604">
    <property type="entry name" value="Endo_G_ENPP1-like_dom"/>
</dbReference>
<dbReference type="AlphaFoldDB" id="A0A6J0BR40"/>
<proteinExistence type="inferred from homology"/>
<sequence length="405" mass="45445">MIWLATLLAIAIASTNALPTRSGGCSVSLNGDLNDPQPLILVPKGQEASYVLPVDTSGTLVFAENEELRLACVGENNYLVGVGDEDIQDIEAYCVSDKTFLVNSVEYEFGDLVCSFVPSSTVRRTGEACLDKYSQVEIGFDLGDEFLRTIEICRDDDIYFTYWTKFNLTKAIGGYQRSYPRPSWSQGDFWGDYNVNTQFTRSVQRATVSLIVNSTELGAAYISSSTNYYFARGHITAKADFVYGSAHWSTFWYVNCHPQWQTFNGANWMYLESDVRSYASNSQVDLDVYTGVHGITTLRDVNDVEQPIYFYASGDERALPVPKFFWKIIYDPLTQKGTAFVGVNNPYITEVTSDYYICDDISSKITWLTWTADDIEKGISYACTIDDLREAVPTLPELTVVDILT</sequence>
<dbReference type="Gene3D" id="3.40.570.10">
    <property type="entry name" value="Extracellular Endonuclease, subunit A"/>
    <property type="match status" value="1"/>
</dbReference>
<evidence type="ECO:0000256" key="2">
    <source>
        <dbReference type="ARBA" id="ARBA00022722"/>
    </source>
</evidence>
<gene>
    <name evidence="9" type="primary">LOC107221738</name>
</gene>
<accession>A0A6J0BR40</accession>
<dbReference type="InParanoid" id="A0A6J0BR40"/>
<evidence type="ECO:0000256" key="4">
    <source>
        <dbReference type="PIRSR" id="PIRSR640255-1"/>
    </source>
</evidence>
<protein>
    <submittedName>
        <fullName evidence="9">Uncharacterized protein LOC107221738</fullName>
    </submittedName>
</protein>
<dbReference type="Pfam" id="PF01223">
    <property type="entry name" value="Endonuclease_NS"/>
    <property type="match status" value="1"/>
</dbReference>
<dbReference type="Proteomes" id="UP000829291">
    <property type="component" value="Chromosome 1"/>
</dbReference>